<dbReference type="Gene3D" id="1.25.40.10">
    <property type="entry name" value="Tetratricopeptide repeat domain"/>
    <property type="match status" value="2"/>
</dbReference>
<comment type="pathway">
    <text evidence="1">Protein modification; protein glycosylation.</text>
</comment>
<dbReference type="PANTHER" id="PTHR44366">
    <property type="entry name" value="UDP-N-ACETYLGLUCOSAMINE--PEPTIDE N-ACETYLGLUCOSAMINYLTRANSFERASE 110 KDA SUBUNIT"/>
    <property type="match status" value="1"/>
</dbReference>
<dbReference type="RefSeq" id="WP_088526746.1">
    <property type="nucleotide sequence ID" value="NZ_NGUO01000002.1"/>
</dbReference>
<evidence type="ECO:0000313" key="10">
    <source>
        <dbReference type="EMBL" id="OWS72657.1"/>
    </source>
</evidence>
<evidence type="ECO:0000256" key="4">
    <source>
        <dbReference type="ARBA" id="ARBA00022676"/>
    </source>
</evidence>
<dbReference type="PROSITE" id="PS50005">
    <property type="entry name" value="TPR"/>
    <property type="match status" value="4"/>
</dbReference>
<feature type="repeat" description="TPR" evidence="8">
    <location>
        <begin position="141"/>
        <end position="174"/>
    </location>
</feature>
<evidence type="ECO:0000256" key="5">
    <source>
        <dbReference type="ARBA" id="ARBA00022679"/>
    </source>
</evidence>
<dbReference type="AlphaFoldDB" id="A0A254QCN8"/>
<comment type="similarity">
    <text evidence="2">Belongs to the glycosyltransferase 41 family. O-GlcNAc transferase subfamily.</text>
</comment>
<evidence type="ECO:0000256" key="2">
    <source>
        <dbReference type="ARBA" id="ARBA00005386"/>
    </source>
</evidence>
<dbReference type="InterPro" id="IPR029489">
    <property type="entry name" value="OGT/SEC/SPY_C"/>
</dbReference>
<dbReference type="PROSITE" id="PS50293">
    <property type="entry name" value="TPR_REGION"/>
    <property type="match status" value="1"/>
</dbReference>
<dbReference type="Gene3D" id="3.40.50.11380">
    <property type="match status" value="1"/>
</dbReference>
<feature type="domain" description="O-GlcNAc transferase C-terminal" evidence="9">
    <location>
        <begin position="252"/>
        <end position="317"/>
    </location>
</feature>
<name>A0A254QCN8_9BURK</name>
<dbReference type="Proteomes" id="UP000198104">
    <property type="component" value="Unassembled WGS sequence"/>
</dbReference>
<dbReference type="InterPro" id="IPR011990">
    <property type="entry name" value="TPR-like_helical_dom_sf"/>
</dbReference>
<dbReference type="GO" id="GO:0097363">
    <property type="term" value="F:protein O-acetylglucosaminyltransferase activity"/>
    <property type="evidence" value="ECO:0007669"/>
    <property type="project" value="UniProtKB-EC"/>
</dbReference>
<evidence type="ECO:0000256" key="6">
    <source>
        <dbReference type="ARBA" id="ARBA00022737"/>
    </source>
</evidence>
<dbReference type="SUPFAM" id="SSF48452">
    <property type="entry name" value="TPR-like"/>
    <property type="match status" value="1"/>
</dbReference>
<gene>
    <name evidence="10" type="ORF">CBI30_02600</name>
</gene>
<evidence type="ECO:0000313" key="11">
    <source>
        <dbReference type="Proteomes" id="UP000198104"/>
    </source>
</evidence>
<dbReference type="GO" id="GO:0006493">
    <property type="term" value="P:protein O-linked glycosylation"/>
    <property type="evidence" value="ECO:0007669"/>
    <property type="project" value="InterPro"/>
</dbReference>
<keyword evidence="11" id="KW-1185">Reference proteome</keyword>
<accession>A0A254QCN8</accession>
<feature type="repeat" description="TPR" evidence="8">
    <location>
        <begin position="107"/>
        <end position="140"/>
    </location>
</feature>
<proteinExistence type="inferred from homology"/>
<keyword evidence="7 8" id="KW-0802">TPR repeat</keyword>
<dbReference type="Pfam" id="PF13432">
    <property type="entry name" value="TPR_16"/>
    <property type="match status" value="1"/>
</dbReference>
<keyword evidence="5" id="KW-0808">Transferase</keyword>
<dbReference type="OrthoDB" id="101857at2"/>
<reference evidence="10 11" key="1">
    <citation type="submission" date="2017-05" db="EMBL/GenBank/DDBJ databases">
        <title>Polynucleobacter sp. MWH-K35W1 isolated from the permanently anoxic monimolimnion of a meromictic lake.</title>
        <authorList>
            <person name="Hahn M.W."/>
        </authorList>
    </citation>
    <scope>NUCLEOTIDE SEQUENCE [LARGE SCALE GENOMIC DNA]</scope>
    <source>
        <strain evidence="10 11">MWH-K35W1</strain>
    </source>
</reference>
<keyword evidence="6" id="KW-0677">Repeat</keyword>
<dbReference type="InterPro" id="IPR037919">
    <property type="entry name" value="OGT"/>
</dbReference>
<dbReference type="Pfam" id="PF13414">
    <property type="entry name" value="TPR_11"/>
    <property type="match status" value="1"/>
</dbReference>
<organism evidence="10 11">
    <name type="scientific">Polynucleobacter aenigmaticus</name>
    <dbReference type="NCBI Taxonomy" id="1743164"/>
    <lineage>
        <taxon>Bacteria</taxon>
        <taxon>Pseudomonadati</taxon>
        <taxon>Pseudomonadota</taxon>
        <taxon>Betaproteobacteria</taxon>
        <taxon>Burkholderiales</taxon>
        <taxon>Burkholderiaceae</taxon>
        <taxon>Polynucleobacter</taxon>
    </lineage>
</organism>
<dbReference type="Pfam" id="PF13181">
    <property type="entry name" value="TPR_8"/>
    <property type="match status" value="1"/>
</dbReference>
<evidence type="ECO:0000256" key="3">
    <source>
        <dbReference type="ARBA" id="ARBA00011970"/>
    </source>
</evidence>
<feature type="repeat" description="TPR" evidence="8">
    <location>
        <begin position="5"/>
        <end position="38"/>
    </location>
</feature>
<protein>
    <recommendedName>
        <fullName evidence="3">protein O-GlcNAc transferase</fullName>
        <ecNumber evidence="3">2.4.1.255</ecNumber>
    </recommendedName>
</protein>
<dbReference type="PANTHER" id="PTHR44366:SF1">
    <property type="entry name" value="UDP-N-ACETYLGLUCOSAMINE--PEPTIDE N-ACETYLGLUCOSAMINYLTRANSFERASE 110 KDA SUBUNIT"/>
    <property type="match status" value="1"/>
</dbReference>
<dbReference type="EC" id="2.4.1.255" evidence="3"/>
<sequence>MNAQARYLMGLAVEYIQKGSLEDADRLLNQALKMEPKNSEALRLRGIILAFKKMLPEALRLFDQSIKADSRNWLSYSNRGNVLKDLYQLDEALRSYNKTISLQPNYAEVYNNKGNVLLELNEFQESVASYRKAITLNPTYADAHHGMGNSLKKIGNLTKALESYGVAASLNPLAGHIASSYISTKMQMCRWNGLQDEINYLLQLGLNSDAKIHPFHLLSICNDPALLSTLTEQYMLDAYPVKDDLGLIEYPKKGERIRIGYFSADFHGHPVSLLVAEMLELHDHTKFETIGFSMGRSQADEMRLRMEGAFDSFIDIALKK</sequence>
<evidence type="ECO:0000256" key="8">
    <source>
        <dbReference type="PROSITE-ProRule" id="PRU00339"/>
    </source>
</evidence>
<dbReference type="SMART" id="SM00028">
    <property type="entry name" value="TPR"/>
    <property type="match status" value="5"/>
</dbReference>
<evidence type="ECO:0000256" key="7">
    <source>
        <dbReference type="ARBA" id="ARBA00022803"/>
    </source>
</evidence>
<dbReference type="InterPro" id="IPR019734">
    <property type="entry name" value="TPR_rpt"/>
</dbReference>
<keyword evidence="4" id="KW-0328">Glycosyltransferase</keyword>
<comment type="caution">
    <text evidence="10">The sequence shown here is derived from an EMBL/GenBank/DDBJ whole genome shotgun (WGS) entry which is preliminary data.</text>
</comment>
<feature type="repeat" description="TPR" evidence="8">
    <location>
        <begin position="73"/>
        <end position="106"/>
    </location>
</feature>
<evidence type="ECO:0000256" key="1">
    <source>
        <dbReference type="ARBA" id="ARBA00004922"/>
    </source>
</evidence>
<dbReference type="EMBL" id="NGUO01000002">
    <property type="protein sequence ID" value="OWS72657.1"/>
    <property type="molecule type" value="Genomic_DNA"/>
</dbReference>
<evidence type="ECO:0000259" key="9">
    <source>
        <dbReference type="Pfam" id="PF13844"/>
    </source>
</evidence>
<dbReference type="Pfam" id="PF13844">
    <property type="entry name" value="Glyco_transf_41"/>
    <property type="match status" value="1"/>
</dbReference>